<dbReference type="RefSeq" id="WP_115691860.1">
    <property type="nucleotide sequence ID" value="NZ_CP031417.1"/>
</dbReference>
<keyword evidence="10" id="KW-1185">Reference proteome</keyword>
<dbReference type="PANTHER" id="PTHR48090:SF1">
    <property type="entry name" value="PROPHAGE BACTOPRENOL GLUCOSYL TRANSFERASE HOMOLOG"/>
    <property type="match status" value="1"/>
</dbReference>
<organism evidence="9 10">
    <name type="scientific">Pseudolabrys taiwanensis</name>
    <dbReference type="NCBI Taxonomy" id="331696"/>
    <lineage>
        <taxon>Bacteria</taxon>
        <taxon>Pseudomonadati</taxon>
        <taxon>Pseudomonadota</taxon>
        <taxon>Alphaproteobacteria</taxon>
        <taxon>Hyphomicrobiales</taxon>
        <taxon>Xanthobacteraceae</taxon>
        <taxon>Pseudolabrys</taxon>
    </lineage>
</organism>
<evidence type="ECO:0000256" key="3">
    <source>
        <dbReference type="ARBA" id="ARBA00022679"/>
    </source>
</evidence>
<keyword evidence="2" id="KW-0328">Glycosyltransferase</keyword>
<dbReference type="OrthoDB" id="9807795at2"/>
<protein>
    <submittedName>
        <fullName evidence="9">Glycosyltransferase</fullName>
    </submittedName>
</protein>
<name>A0A345ZX34_9HYPH</name>
<evidence type="ECO:0000256" key="4">
    <source>
        <dbReference type="ARBA" id="ARBA00022692"/>
    </source>
</evidence>
<feature type="transmembrane region" description="Helical" evidence="7">
    <location>
        <begin position="242"/>
        <end position="265"/>
    </location>
</feature>
<keyword evidence="4 7" id="KW-0812">Transmembrane</keyword>
<comment type="subcellular location">
    <subcellularLocation>
        <location evidence="1">Membrane</location>
        <topology evidence="1">Multi-pass membrane protein</topology>
    </subcellularLocation>
</comment>
<dbReference type="KEGG" id="ptaw:DW352_13760"/>
<evidence type="ECO:0000256" key="5">
    <source>
        <dbReference type="ARBA" id="ARBA00022989"/>
    </source>
</evidence>
<dbReference type="EMBL" id="CP031417">
    <property type="protein sequence ID" value="AXK81481.1"/>
    <property type="molecule type" value="Genomic_DNA"/>
</dbReference>
<evidence type="ECO:0000256" key="2">
    <source>
        <dbReference type="ARBA" id="ARBA00022676"/>
    </source>
</evidence>
<evidence type="ECO:0000313" key="9">
    <source>
        <dbReference type="EMBL" id="AXK81481.1"/>
    </source>
</evidence>
<sequence length="325" mass="36309">MTATPPTIAFIVPCYNEEAVLPHTLARLITDIDSLVAGQNIAAASYILLVDDGSHDRTWSLIEEASQAHPGRVQGLKLSRNVGHQNALLAGLLTQIGKADATISLDADLQDDVSIIARMIEHFRRDPAEIVFAVRKERSSDSLFKRGTAGLYYRILNWLGADIIPHHADFRLMSDRALRALSQYGEVHVFLRGLVMQLGYKTAVVEFERLPRLHGETKYTLQKMLRLAIDGITSLSVRPIRLIALLGVILFFIFLGMSVWVFWTWLAGHTVQGWTSVMLLFLLIAAFQTFALAVIGEYVGKIYFEAKSRPRYIVEKETGTKSDNG</sequence>
<dbReference type="GO" id="GO:0016757">
    <property type="term" value="F:glycosyltransferase activity"/>
    <property type="evidence" value="ECO:0007669"/>
    <property type="project" value="UniProtKB-KW"/>
</dbReference>
<dbReference type="InterPro" id="IPR050256">
    <property type="entry name" value="Glycosyltransferase_2"/>
</dbReference>
<feature type="transmembrane region" description="Helical" evidence="7">
    <location>
        <begin position="277"/>
        <end position="299"/>
    </location>
</feature>
<dbReference type="GO" id="GO:0005886">
    <property type="term" value="C:plasma membrane"/>
    <property type="evidence" value="ECO:0007669"/>
    <property type="project" value="TreeGrafter"/>
</dbReference>
<dbReference type="Proteomes" id="UP000254889">
    <property type="component" value="Chromosome"/>
</dbReference>
<dbReference type="Gene3D" id="3.90.550.10">
    <property type="entry name" value="Spore Coat Polysaccharide Biosynthesis Protein SpsA, Chain A"/>
    <property type="match status" value="1"/>
</dbReference>
<keyword evidence="6 7" id="KW-0472">Membrane</keyword>
<dbReference type="SUPFAM" id="SSF53448">
    <property type="entry name" value="Nucleotide-diphospho-sugar transferases"/>
    <property type="match status" value="1"/>
</dbReference>
<evidence type="ECO:0000256" key="6">
    <source>
        <dbReference type="ARBA" id="ARBA00023136"/>
    </source>
</evidence>
<gene>
    <name evidence="9" type="ORF">DW352_13760</name>
</gene>
<feature type="domain" description="Glycosyltransferase 2-like" evidence="8">
    <location>
        <begin position="10"/>
        <end position="179"/>
    </location>
</feature>
<proteinExistence type="predicted"/>
<accession>A0A345ZX34</accession>
<dbReference type="AlphaFoldDB" id="A0A345ZX34"/>
<evidence type="ECO:0000313" key="10">
    <source>
        <dbReference type="Proteomes" id="UP000254889"/>
    </source>
</evidence>
<dbReference type="InterPro" id="IPR029044">
    <property type="entry name" value="Nucleotide-diphossugar_trans"/>
</dbReference>
<dbReference type="Pfam" id="PF00535">
    <property type="entry name" value="Glycos_transf_2"/>
    <property type="match status" value="1"/>
</dbReference>
<dbReference type="PANTHER" id="PTHR48090">
    <property type="entry name" value="UNDECAPRENYL-PHOSPHATE 4-DEOXY-4-FORMAMIDO-L-ARABINOSE TRANSFERASE-RELATED"/>
    <property type="match status" value="1"/>
</dbReference>
<evidence type="ECO:0000256" key="1">
    <source>
        <dbReference type="ARBA" id="ARBA00004141"/>
    </source>
</evidence>
<keyword evidence="5 7" id="KW-1133">Transmembrane helix</keyword>
<dbReference type="InterPro" id="IPR001173">
    <property type="entry name" value="Glyco_trans_2-like"/>
</dbReference>
<keyword evidence="3 9" id="KW-0808">Transferase</keyword>
<evidence type="ECO:0000256" key="7">
    <source>
        <dbReference type="SAM" id="Phobius"/>
    </source>
</evidence>
<evidence type="ECO:0000259" key="8">
    <source>
        <dbReference type="Pfam" id="PF00535"/>
    </source>
</evidence>
<dbReference type="CDD" id="cd04187">
    <property type="entry name" value="DPM1_like_bac"/>
    <property type="match status" value="1"/>
</dbReference>
<reference evidence="9 10" key="1">
    <citation type="submission" date="2018-07" db="EMBL/GenBank/DDBJ databases">
        <authorList>
            <person name="Quirk P.G."/>
            <person name="Krulwich T.A."/>
        </authorList>
    </citation>
    <scope>NUCLEOTIDE SEQUENCE [LARGE SCALE GENOMIC DNA]</scope>
    <source>
        <strain evidence="9 10">CC-BB4</strain>
    </source>
</reference>